<dbReference type="GO" id="GO:0009279">
    <property type="term" value="C:cell outer membrane"/>
    <property type="evidence" value="ECO:0007669"/>
    <property type="project" value="UniProtKB-SubCell"/>
</dbReference>
<comment type="subcellular location">
    <subcellularLocation>
        <location evidence="1 8">Cell outer membrane</location>
        <topology evidence="1 8">Multi-pass membrane protein</topology>
    </subcellularLocation>
</comment>
<evidence type="ECO:0000313" key="13">
    <source>
        <dbReference type="Proteomes" id="UP000184041"/>
    </source>
</evidence>
<dbReference type="OrthoDB" id="9768177at2"/>
<feature type="domain" description="TonB-dependent receptor plug" evidence="11">
    <location>
        <begin position="221"/>
        <end position="336"/>
    </location>
</feature>
<dbReference type="RefSeq" id="WP_139240243.1">
    <property type="nucleotide sequence ID" value="NZ_FQUS01000007.1"/>
</dbReference>
<reference evidence="12 13" key="1">
    <citation type="submission" date="2016-11" db="EMBL/GenBank/DDBJ databases">
        <authorList>
            <person name="Jaros S."/>
            <person name="Januszkiewicz K."/>
            <person name="Wedrychowicz H."/>
        </authorList>
    </citation>
    <scope>NUCLEOTIDE SEQUENCE [LARGE SCALE GENOMIC DNA]</scope>
    <source>
        <strain evidence="12 13">DSM 21986</strain>
    </source>
</reference>
<evidence type="ECO:0000259" key="11">
    <source>
        <dbReference type="Pfam" id="PF07715"/>
    </source>
</evidence>
<evidence type="ECO:0000256" key="3">
    <source>
        <dbReference type="ARBA" id="ARBA00022452"/>
    </source>
</evidence>
<dbReference type="InterPro" id="IPR039426">
    <property type="entry name" value="TonB-dep_rcpt-like"/>
</dbReference>
<dbReference type="SUPFAM" id="SSF56935">
    <property type="entry name" value="Porins"/>
    <property type="match status" value="1"/>
</dbReference>
<dbReference type="EMBL" id="FQUS01000007">
    <property type="protein sequence ID" value="SHF34689.1"/>
    <property type="molecule type" value="Genomic_DNA"/>
</dbReference>
<evidence type="ECO:0000259" key="10">
    <source>
        <dbReference type="Pfam" id="PF00593"/>
    </source>
</evidence>
<feature type="domain" description="TonB-dependent receptor-like beta-barrel" evidence="10">
    <location>
        <begin position="550"/>
        <end position="926"/>
    </location>
</feature>
<keyword evidence="5 9" id="KW-0798">TonB box</keyword>
<keyword evidence="2 8" id="KW-0813">Transport</keyword>
<keyword evidence="4 8" id="KW-0812">Transmembrane</keyword>
<evidence type="ECO:0000256" key="4">
    <source>
        <dbReference type="ARBA" id="ARBA00022692"/>
    </source>
</evidence>
<proteinExistence type="inferred from homology"/>
<accession>A0A1M5AWU9</accession>
<evidence type="ECO:0000256" key="6">
    <source>
        <dbReference type="ARBA" id="ARBA00023136"/>
    </source>
</evidence>
<dbReference type="Proteomes" id="UP000184041">
    <property type="component" value="Unassembled WGS sequence"/>
</dbReference>
<dbReference type="InterPro" id="IPR008969">
    <property type="entry name" value="CarboxyPept-like_regulatory"/>
</dbReference>
<comment type="similarity">
    <text evidence="8 9">Belongs to the TonB-dependent receptor family.</text>
</comment>
<dbReference type="Pfam" id="PF13715">
    <property type="entry name" value="CarbopepD_reg_2"/>
    <property type="match status" value="1"/>
</dbReference>
<dbReference type="NCBIfam" id="TIGR04057">
    <property type="entry name" value="SusC_RagA_signa"/>
    <property type="match status" value="1"/>
</dbReference>
<dbReference type="NCBIfam" id="TIGR04056">
    <property type="entry name" value="OMP_RagA_SusC"/>
    <property type="match status" value="1"/>
</dbReference>
<dbReference type="Gene3D" id="2.60.40.1120">
    <property type="entry name" value="Carboxypeptidase-like, regulatory domain"/>
    <property type="match status" value="1"/>
</dbReference>
<dbReference type="Gene3D" id="2.170.130.10">
    <property type="entry name" value="TonB-dependent receptor, plug domain"/>
    <property type="match status" value="1"/>
</dbReference>
<evidence type="ECO:0000256" key="2">
    <source>
        <dbReference type="ARBA" id="ARBA00022448"/>
    </source>
</evidence>
<evidence type="ECO:0000256" key="5">
    <source>
        <dbReference type="ARBA" id="ARBA00023077"/>
    </source>
</evidence>
<evidence type="ECO:0000313" key="12">
    <source>
        <dbReference type="EMBL" id="SHF34689.1"/>
    </source>
</evidence>
<dbReference type="InterPro" id="IPR023996">
    <property type="entry name" value="TonB-dep_OMP_SusC/RagA"/>
</dbReference>
<keyword evidence="6 8" id="KW-0472">Membrane</keyword>
<evidence type="ECO:0000256" key="8">
    <source>
        <dbReference type="PROSITE-ProRule" id="PRU01360"/>
    </source>
</evidence>
<evidence type="ECO:0000256" key="7">
    <source>
        <dbReference type="ARBA" id="ARBA00023237"/>
    </source>
</evidence>
<dbReference type="Pfam" id="PF00593">
    <property type="entry name" value="TonB_dep_Rec_b-barrel"/>
    <property type="match status" value="1"/>
</dbReference>
<name>A0A1M5AWU9_9BACT</name>
<dbReference type="InterPro" id="IPR036942">
    <property type="entry name" value="Beta-barrel_TonB_sf"/>
</dbReference>
<dbReference type="STRING" id="1194090.SAMN05443144_107196"/>
<dbReference type="InterPro" id="IPR023997">
    <property type="entry name" value="TonB-dep_OMP_SusC/RagA_CS"/>
</dbReference>
<dbReference type="SUPFAM" id="SSF49464">
    <property type="entry name" value="Carboxypeptidase regulatory domain-like"/>
    <property type="match status" value="1"/>
</dbReference>
<protein>
    <submittedName>
        <fullName evidence="12">TonB-linked outer membrane protein, SusC/RagA family</fullName>
    </submittedName>
</protein>
<keyword evidence="7 8" id="KW-0998">Cell outer membrane</keyword>
<evidence type="ECO:0000256" key="9">
    <source>
        <dbReference type="RuleBase" id="RU003357"/>
    </source>
</evidence>
<gene>
    <name evidence="12" type="ORF">SAMN05443144_107196</name>
</gene>
<sequence>MKRLRYAWQIMIVLIFMQIVFTCEANGQSTESILYASSELGKKGVVISLEQLLEEIEGEFTVTFLYEENVVADKYISSGQLSLLQTSKARGLAQILTALNIHYWQLDEETYVLAEKTRSPISGTLFQQETITGTVTDAGDGAPLPGVNVMVKGTTTGTSTDGEGTYSLTVPTLDDTLVFSFVGYEIREIPINGRSAIDISLTSEAIMGEDVVVVGYGTQQKSDLTGSVGTVDEEALQGRPSTNVSQALAGRISGVDVSLSSGEPGGSPQIRIRGSSSVSNTNDPLYVVDGVILNVERMQGGSHAINSIPPGSIESIEVLKDASATAIYGARGANGVVLITTKKGSREGPRINYNGSVSTSSVAKKIDVLNAEEFLRVEEIAYSNAEKYDPAGFAGGKYTNPADKRNDPRLFDQNGNPLYDTDWQDEAFRSAITHKHNLSIAGGDEMTTYGIYVSYNDEEGVMKESWLERYSGRFNVETEVTDWLTAGGSISYSNQSQKELHAWSMRMLYESIPIVPVKYPDGTWAGNEDYPGMEGGPNQQRVSEESIHILDTQNILANLHTNITFTDNLELRTMLGTNIINQEQDNYSGRTLPFLSRDQEGIASISPSRSDNWQLENLLNYTIDFNNIHSISALLGQSIQTSSSSSSSATVWGFLDDYFKYHNLGIADNPRPPSSTTNKYTMSSYFSRVNYTYDDRYLFTVTGRVDGSSRFGTNNRYAFFPSAALGWRISEENFMQGNSIISNLKVRTSYGLTGNSEIANYQYEAGLGTYTAIFNGSRNIGVGVQRLANPNLKWEINKQFDIGLELGLFDNRISLEADVYRRKSEDMLLQRPLPRTSGYATVFENIGSMENRGIELALTTSNIENANFSWSTEFNISINENEVLKLHGGSDIETGGGVHGGGAGSIIREGLPVNTFMGYIALGTWNTDEAAEAAEYDRLPGDIKYKDVNNDGAINQDDRVPIGNGVPDGYGSFINSFSYKNFELSADIQFMYGNDIMWEAVHSTEDRVGIANSLGSVLNAWTPDNQDTPVAELRPTQAGYDTDNDTHRMQDGSFIRGRNFTLSYNIPQEILTPWSVGSLRLYATAQNLFTITKFRGYDPEISTSGAPFSRGRAQYFEYPKSRTFLLGLDIGF</sequence>
<dbReference type="Pfam" id="PF07715">
    <property type="entry name" value="Plug"/>
    <property type="match status" value="1"/>
</dbReference>
<dbReference type="PROSITE" id="PS52016">
    <property type="entry name" value="TONB_DEPENDENT_REC_3"/>
    <property type="match status" value="1"/>
</dbReference>
<keyword evidence="13" id="KW-1185">Reference proteome</keyword>
<dbReference type="Gene3D" id="2.40.170.20">
    <property type="entry name" value="TonB-dependent receptor, beta-barrel domain"/>
    <property type="match status" value="1"/>
</dbReference>
<dbReference type="InterPro" id="IPR012910">
    <property type="entry name" value="Plug_dom"/>
</dbReference>
<dbReference type="InterPro" id="IPR037066">
    <property type="entry name" value="Plug_dom_sf"/>
</dbReference>
<evidence type="ECO:0000256" key="1">
    <source>
        <dbReference type="ARBA" id="ARBA00004571"/>
    </source>
</evidence>
<dbReference type="InterPro" id="IPR000531">
    <property type="entry name" value="Beta-barrel_TonB"/>
</dbReference>
<organism evidence="12 13">
    <name type="scientific">Fodinibius roseus</name>
    <dbReference type="NCBI Taxonomy" id="1194090"/>
    <lineage>
        <taxon>Bacteria</taxon>
        <taxon>Pseudomonadati</taxon>
        <taxon>Balneolota</taxon>
        <taxon>Balneolia</taxon>
        <taxon>Balneolales</taxon>
        <taxon>Balneolaceae</taxon>
        <taxon>Fodinibius</taxon>
    </lineage>
</organism>
<dbReference type="AlphaFoldDB" id="A0A1M5AWU9"/>
<keyword evidence="3 8" id="KW-1134">Transmembrane beta strand</keyword>